<reference evidence="1" key="1">
    <citation type="submission" date="2023-04" db="EMBL/GenBank/DDBJ databases">
        <title>Draft Genome sequencing of Naganishia species isolated from polar environments using Oxford Nanopore Technology.</title>
        <authorList>
            <person name="Leo P."/>
            <person name="Venkateswaran K."/>
        </authorList>
    </citation>
    <scope>NUCLEOTIDE SEQUENCE</scope>
    <source>
        <strain evidence="1">DBVPG 5303</strain>
    </source>
</reference>
<evidence type="ECO:0000313" key="2">
    <source>
        <dbReference type="Proteomes" id="UP001234202"/>
    </source>
</evidence>
<keyword evidence="2" id="KW-1185">Reference proteome</keyword>
<accession>A0ACC2XXM4</accession>
<protein>
    <submittedName>
        <fullName evidence="1">Uncharacterized protein</fullName>
    </submittedName>
</protein>
<comment type="caution">
    <text evidence="1">The sequence shown here is derived from an EMBL/GenBank/DDBJ whole genome shotgun (WGS) entry which is preliminary data.</text>
</comment>
<dbReference type="EMBL" id="JASBWV010000001">
    <property type="protein sequence ID" value="KAJ9128326.1"/>
    <property type="molecule type" value="Genomic_DNA"/>
</dbReference>
<dbReference type="Proteomes" id="UP001234202">
    <property type="component" value="Unassembled WGS sequence"/>
</dbReference>
<gene>
    <name evidence="1" type="ORF">QFC24_000619</name>
</gene>
<sequence>MEQEEPVHDIVLEGDSPRDGPPALPQSYNQQQHPQSLNPQPQGAMMEVDEIPTVRDGEAFAAKHMPDLGQGVEDFQTQTWKIENWSQQGKRLQGPEFSCGGHKWRILLFPQGNANGQPNDMVSVYLDYANPKAAPEGWHACAQFALAISNPNDPSIYTVSHAHHRFVAEECDWGFTRFADLRKLHQSDGRGRPTIENDEVEITAFVRVLKDPTGVLWHNFVNYDSKKETGYVGLKNQGATCYMNSLLQSLFCTNAFRRAVYQIPTENDVPTESLPLALQRVFYHLQTSDQPVGTSELTKSFGWKSADSFMQHDVQEFNRILQDKLESKMKGTPVDGMIQKLFMGKMKNYIKCVNVDFESSMMEDFYDIQLTVKGMKTLRDSFKDYVQVETLEGENKYMAEGYGLQDAKKGVIFERFPPVLHLQLRRFEYDMERDQMCKINDRHEFPFEIDLQEFLDPESEEVTHPQMYDLQAVLVHSGDLNGGHYFALIKPEREGRWFKYDDDRVTPVTDKEVLEDNYGGDMTNGLLPPGQRHQQPRTMKKFTNAYMLVYVRRSEADEILKPFQEPDTPAHLKRRLDQEREQLEAKRREKDEQHLYLTARIITDETFQRHQGFDLATFDDKNIPATDLPNFRVLKQETYAQFKQRCAEHFRIPTNEFRLWVLVNRQNKTIRPDVPIQETDAQQTMDQIRATMTARTNDLRLYLDHNPEPSRLQALYADPNNPPIMIFLKWFDVQRQTLLGQGKVFVGKNQKVGELLPIICERMGWAPSTPIKLYEEIKAGMIELMKQRATFANSEIQDGDVICYQVEMTEKEISDCEQQQLYASVPQFYDFLQNRVLVTFRPKFEEPSATNPEFECMLSKKMTYELMATRVGDYLRHDPLKLRFTSSNTSNLGPKSVIKKSLNQSVADITQTGYYTNHPSQIVLYYERLDVSIVELETKKSLKITWTGQHNKEEITHPFLLPKTSTFSDVADALSKLVTLSPNGTGKIKIFDISPNGRQQRECTSSEMIANLREPAELYAEEIPAEELRVSDNEKIIDVFHYHKDPSRWHGVPFRFAIRAGEQFADTKKRLQERLNVSDKDFAKFKFALIQSHVFKQPTNLNDAVHTFPEDVLFDHKFQPEDVLGLDHIDKGPRRPNPAERAIVIR</sequence>
<evidence type="ECO:0000313" key="1">
    <source>
        <dbReference type="EMBL" id="KAJ9128326.1"/>
    </source>
</evidence>
<proteinExistence type="predicted"/>
<organism evidence="1 2">
    <name type="scientific">Naganishia onofrii</name>
    <dbReference type="NCBI Taxonomy" id="1851511"/>
    <lineage>
        <taxon>Eukaryota</taxon>
        <taxon>Fungi</taxon>
        <taxon>Dikarya</taxon>
        <taxon>Basidiomycota</taxon>
        <taxon>Agaricomycotina</taxon>
        <taxon>Tremellomycetes</taxon>
        <taxon>Filobasidiales</taxon>
        <taxon>Filobasidiaceae</taxon>
        <taxon>Naganishia</taxon>
    </lineage>
</organism>
<name>A0ACC2XXM4_9TREE</name>